<feature type="region of interest" description="Disordered" evidence="1">
    <location>
        <begin position="82"/>
        <end position="111"/>
    </location>
</feature>
<proteinExistence type="predicted"/>
<name>A0A284SCS2_ARMOS</name>
<evidence type="ECO:0000313" key="2">
    <source>
        <dbReference type="EMBL" id="SJL18795.1"/>
    </source>
</evidence>
<feature type="compositionally biased region" description="Basic and acidic residues" evidence="1">
    <location>
        <begin position="82"/>
        <end position="93"/>
    </location>
</feature>
<evidence type="ECO:0000256" key="1">
    <source>
        <dbReference type="SAM" id="MobiDB-lite"/>
    </source>
</evidence>
<keyword evidence="3" id="KW-1185">Reference proteome</keyword>
<dbReference type="EMBL" id="FUEG01000069">
    <property type="protein sequence ID" value="SJL18795.1"/>
    <property type="molecule type" value="Genomic_DNA"/>
</dbReference>
<evidence type="ECO:0000313" key="3">
    <source>
        <dbReference type="Proteomes" id="UP000219338"/>
    </source>
</evidence>
<reference evidence="3" key="1">
    <citation type="journal article" date="2017" name="Nat. Ecol. Evol.">
        <title>Genome expansion and lineage-specific genetic innovations in the forest pathogenic fungi Armillaria.</title>
        <authorList>
            <person name="Sipos G."/>
            <person name="Prasanna A.N."/>
            <person name="Walter M.C."/>
            <person name="O'Connor E."/>
            <person name="Balint B."/>
            <person name="Krizsan K."/>
            <person name="Kiss B."/>
            <person name="Hess J."/>
            <person name="Varga T."/>
            <person name="Slot J."/>
            <person name="Riley R."/>
            <person name="Boka B."/>
            <person name="Rigling D."/>
            <person name="Barry K."/>
            <person name="Lee J."/>
            <person name="Mihaltcheva S."/>
            <person name="LaButti K."/>
            <person name="Lipzen A."/>
            <person name="Waldron R."/>
            <person name="Moloney N.M."/>
            <person name="Sperisen C."/>
            <person name="Kredics L."/>
            <person name="Vagvoelgyi C."/>
            <person name="Patrignani A."/>
            <person name="Fitzpatrick D."/>
            <person name="Nagy I."/>
            <person name="Doyle S."/>
            <person name="Anderson J.B."/>
            <person name="Grigoriev I.V."/>
            <person name="Gueldener U."/>
            <person name="Muensterkoetter M."/>
            <person name="Nagy L.G."/>
        </authorList>
    </citation>
    <scope>NUCLEOTIDE SEQUENCE [LARGE SCALE GENOMIC DNA]</scope>
    <source>
        <strain evidence="3">C18/9</strain>
    </source>
</reference>
<gene>
    <name evidence="2" type="ORF">ARMOST_22396</name>
</gene>
<dbReference type="AlphaFoldDB" id="A0A284SCS2"/>
<dbReference type="Proteomes" id="UP000219338">
    <property type="component" value="Unassembled WGS sequence"/>
</dbReference>
<accession>A0A284SCS2</accession>
<sequence length="227" mass="25409">MLPRSGPLMKGEDDPGIPPLKEQGRSPERIQGAGALKTAARGEAASTQAVNRGHSVTIIEVPDKENDMAYQIWLAKERTPAVAKREATSDEPARSFTKGNKHSSVPLTKSDPSRWYKPFEVDWTLRAICEARNDNAAHAALFVWTHQDRVPELTEELLSELRQGGEQARERLYELREPPRYLRCRQNNDRDFMLDVQLTPCTGRQVLATKGLLDSGCTSSAINRAFI</sequence>
<dbReference type="OrthoDB" id="3257486at2759"/>
<feature type="region of interest" description="Disordered" evidence="1">
    <location>
        <begin position="1"/>
        <end position="50"/>
    </location>
</feature>
<protein>
    <submittedName>
        <fullName evidence="2">Uncharacterized protein</fullName>
    </submittedName>
</protein>
<organism evidence="2 3">
    <name type="scientific">Armillaria ostoyae</name>
    <name type="common">Armillaria root rot fungus</name>
    <dbReference type="NCBI Taxonomy" id="47428"/>
    <lineage>
        <taxon>Eukaryota</taxon>
        <taxon>Fungi</taxon>
        <taxon>Dikarya</taxon>
        <taxon>Basidiomycota</taxon>
        <taxon>Agaricomycotina</taxon>
        <taxon>Agaricomycetes</taxon>
        <taxon>Agaricomycetidae</taxon>
        <taxon>Agaricales</taxon>
        <taxon>Marasmiineae</taxon>
        <taxon>Physalacriaceae</taxon>
        <taxon>Armillaria</taxon>
    </lineage>
</organism>